<proteinExistence type="predicted"/>
<reference evidence="2 3" key="1">
    <citation type="submission" date="2020-07" db="EMBL/GenBank/DDBJ databases">
        <title>Sequencing the genomes of 1000 actinobacteria strains.</title>
        <authorList>
            <person name="Klenk H.-P."/>
        </authorList>
    </citation>
    <scope>NUCLEOTIDE SEQUENCE [LARGE SCALE GENOMIC DNA]</scope>
    <source>
        <strain evidence="2 3">DSM 44442</strain>
    </source>
</reference>
<dbReference type="EMBL" id="JACCFS010000001">
    <property type="protein sequence ID" value="NYJ34889.1"/>
    <property type="molecule type" value="Genomic_DNA"/>
</dbReference>
<evidence type="ECO:0000313" key="2">
    <source>
        <dbReference type="EMBL" id="NYJ34889.1"/>
    </source>
</evidence>
<name>A0A7Z0EMN6_9ACTN</name>
<dbReference type="Proteomes" id="UP000572051">
    <property type="component" value="Unassembled WGS sequence"/>
</dbReference>
<feature type="compositionally biased region" description="Basic and acidic residues" evidence="1">
    <location>
        <begin position="1"/>
        <end position="20"/>
    </location>
</feature>
<feature type="compositionally biased region" description="Basic and acidic residues" evidence="1">
    <location>
        <begin position="802"/>
        <end position="812"/>
    </location>
</feature>
<keyword evidence="3" id="KW-1185">Reference proteome</keyword>
<feature type="region of interest" description="Disordered" evidence="1">
    <location>
        <begin position="324"/>
        <end position="363"/>
    </location>
</feature>
<feature type="region of interest" description="Disordered" evidence="1">
    <location>
        <begin position="726"/>
        <end position="812"/>
    </location>
</feature>
<protein>
    <submittedName>
        <fullName evidence="2">Uncharacterized protein</fullName>
    </submittedName>
</protein>
<evidence type="ECO:0000256" key="1">
    <source>
        <dbReference type="SAM" id="MobiDB-lite"/>
    </source>
</evidence>
<accession>A0A7Z0EMN6</accession>
<evidence type="ECO:0000313" key="3">
    <source>
        <dbReference type="Proteomes" id="UP000572051"/>
    </source>
</evidence>
<feature type="compositionally biased region" description="Polar residues" evidence="1">
    <location>
        <begin position="758"/>
        <end position="776"/>
    </location>
</feature>
<organism evidence="2 3">
    <name type="scientific">Nocardiopsis aegyptia</name>
    <dbReference type="NCBI Taxonomy" id="220378"/>
    <lineage>
        <taxon>Bacteria</taxon>
        <taxon>Bacillati</taxon>
        <taxon>Actinomycetota</taxon>
        <taxon>Actinomycetes</taxon>
        <taxon>Streptosporangiales</taxon>
        <taxon>Nocardiopsidaceae</taxon>
        <taxon>Nocardiopsis</taxon>
    </lineage>
</organism>
<gene>
    <name evidence="2" type="ORF">HNR10_002770</name>
</gene>
<dbReference type="AlphaFoldDB" id="A0A7Z0EMN6"/>
<feature type="compositionally biased region" description="Polar residues" evidence="1">
    <location>
        <begin position="790"/>
        <end position="800"/>
    </location>
</feature>
<dbReference type="RefSeq" id="WP_179823766.1">
    <property type="nucleotide sequence ID" value="NZ_JACCFS010000001.1"/>
</dbReference>
<feature type="compositionally biased region" description="Basic and acidic residues" evidence="1">
    <location>
        <begin position="726"/>
        <end position="742"/>
    </location>
</feature>
<comment type="caution">
    <text evidence="2">The sequence shown here is derived from an EMBL/GenBank/DDBJ whole genome shotgun (WGS) entry which is preliminary data.</text>
</comment>
<feature type="region of interest" description="Disordered" evidence="1">
    <location>
        <begin position="1"/>
        <end position="35"/>
    </location>
</feature>
<sequence length="812" mass="90199">MPPRSREPREQAESTTERRLPPPAQDSPEREDQQRIGEALLNDDGRIQDTPQAKTIAIEALARRMRTPTRELAVSAIGLNVGTDMVERLGDHRYVLVPFNEEYPSMGADVLHVDELDPAAEPRHASDRVVPMDRPEADTLVRQIAVSEVMGAWAYGSNNNVRALAIQEAAKEEFNIPRVLEWSMDSAMRKKVDIELGYSRNAYKDFLRAQWDMTQETLAQRGISELVGYRTLTWAEGDPRPEWAGQEVGSTFQALHRPLESWTADREVAAAWLETRGGPGVILAERIPAEDVLSVPLTGMGYLGQKEWVALASERPTMMDGVSLGREQERAAERSAASSVKVGGPALGGGAPTRTPDTEAQGTNPPWQPLEITGHQLDPTDLFDHQTVRTLEGDQHPGWWPKDDSGYAISKRDLDFLGIDPVQIKWLAGKEAPMGMTPELYDQFGTELLEALQRDGIPADQVDIRLKGTASGFFSGIHKELPREEAIPDHPEAVERMRAWFGDSGQRPVRRPHDSMWRLGLESVPSDFDLDINSTRMIRAAREHWAEEHPGRYSGDFMGGHGYLDKDAVKGAFPHLAGWTDTWENKLGREISVGAFESSGPVDATTFGRTLSGHFRSTDWIIHNSEQPWTERKKNQAQIWLAEYWNHAQDLIERGGLTPETAPTMLKLHSQADRMATFAYAGQDEELMEHVRNQKVQKAVFHAGRLGVDNAALPPHPEQFFSATDEEKKRYAVSMRPDKAPDAGKLADTAKAAPRPQSRLSPPGSGNTAHGTQMTARPQRRLAPPGSAGNKPSPSGNGRQNQRKDEGPAMER</sequence>